<proteinExistence type="inferred from homology"/>
<dbReference type="InterPro" id="IPR043129">
    <property type="entry name" value="ATPase_NBD"/>
</dbReference>
<dbReference type="GO" id="GO:0016301">
    <property type="term" value="F:kinase activity"/>
    <property type="evidence" value="ECO:0007669"/>
    <property type="project" value="UniProtKB-KW"/>
</dbReference>
<dbReference type="InterPro" id="IPR000600">
    <property type="entry name" value="ROK"/>
</dbReference>
<dbReference type="Gene3D" id="3.30.420.40">
    <property type="match status" value="2"/>
</dbReference>
<dbReference type="PANTHER" id="PTHR18964">
    <property type="entry name" value="ROK (REPRESSOR, ORF, KINASE) FAMILY"/>
    <property type="match status" value="1"/>
</dbReference>
<name>A0A4R6SD43_LABRH</name>
<accession>A0A4R6SD43</accession>
<dbReference type="RefSeq" id="WP_133850983.1">
    <property type="nucleotide sequence ID" value="NZ_SNXZ01000003.1"/>
</dbReference>
<dbReference type="OrthoDB" id="9795247at2"/>
<dbReference type="PANTHER" id="PTHR18964:SF149">
    <property type="entry name" value="BIFUNCTIONAL UDP-N-ACETYLGLUCOSAMINE 2-EPIMERASE_N-ACETYLMANNOSAMINE KINASE"/>
    <property type="match status" value="1"/>
</dbReference>
<dbReference type="SUPFAM" id="SSF53067">
    <property type="entry name" value="Actin-like ATPase domain"/>
    <property type="match status" value="1"/>
</dbReference>
<comment type="similarity">
    <text evidence="1">Belongs to the ROK (NagC/XylR) family.</text>
</comment>
<keyword evidence="2" id="KW-0808">Transferase</keyword>
<evidence type="ECO:0000313" key="3">
    <source>
        <dbReference type="Proteomes" id="UP000295444"/>
    </source>
</evidence>
<protein>
    <submittedName>
        <fullName evidence="2">Glucokinase</fullName>
    </submittedName>
</protein>
<dbReference type="EMBL" id="SNXZ01000003">
    <property type="protein sequence ID" value="TDP97842.1"/>
    <property type="molecule type" value="Genomic_DNA"/>
</dbReference>
<keyword evidence="2" id="KW-0418">Kinase</keyword>
<evidence type="ECO:0000256" key="1">
    <source>
        <dbReference type="ARBA" id="ARBA00006479"/>
    </source>
</evidence>
<sequence length="298" mass="29549">MTDAVLGIDFGGTKIAVGVAAPTGELLASTRLDTDAGSGAAQAVERALRAGRELAPNPAAVGVCSPGIVLPDRILLAPNVPGWGDLRLAELVTAEFGAVPVAVGTDAKAAGLAEYTWGVLGEADPAVYLSLGTGLAAAILIGGRVLGGANGAAGEFGYNVRDRSAPDAFASGAAPLEEAVGGIGLGRRATSLFGVPTSAAQLFALAQTDSRASALVDDALDELAVHVANLAIAVDPELMAVGGGFLGAADFVLPALRRRLAQAVPFPPKVVPAHFGADASLRGALALALQALGAQPRA</sequence>
<organism evidence="2 3">
    <name type="scientific">Labedaea rhizosphaerae</name>
    <dbReference type="NCBI Taxonomy" id="598644"/>
    <lineage>
        <taxon>Bacteria</taxon>
        <taxon>Bacillati</taxon>
        <taxon>Actinomycetota</taxon>
        <taxon>Actinomycetes</taxon>
        <taxon>Pseudonocardiales</taxon>
        <taxon>Pseudonocardiaceae</taxon>
        <taxon>Labedaea</taxon>
    </lineage>
</organism>
<dbReference type="AlphaFoldDB" id="A0A4R6SD43"/>
<dbReference type="Pfam" id="PF00480">
    <property type="entry name" value="ROK"/>
    <property type="match status" value="1"/>
</dbReference>
<evidence type="ECO:0000313" key="2">
    <source>
        <dbReference type="EMBL" id="TDP97842.1"/>
    </source>
</evidence>
<reference evidence="2 3" key="1">
    <citation type="submission" date="2019-03" db="EMBL/GenBank/DDBJ databases">
        <title>Genomic Encyclopedia of Type Strains, Phase IV (KMG-IV): sequencing the most valuable type-strain genomes for metagenomic binning, comparative biology and taxonomic classification.</title>
        <authorList>
            <person name="Goeker M."/>
        </authorList>
    </citation>
    <scope>NUCLEOTIDE SEQUENCE [LARGE SCALE GENOMIC DNA]</scope>
    <source>
        <strain evidence="2 3">DSM 45361</strain>
    </source>
</reference>
<gene>
    <name evidence="2" type="ORF">EV186_103819</name>
</gene>
<dbReference type="Proteomes" id="UP000295444">
    <property type="component" value="Unassembled WGS sequence"/>
</dbReference>
<keyword evidence="3" id="KW-1185">Reference proteome</keyword>
<comment type="caution">
    <text evidence="2">The sequence shown here is derived from an EMBL/GenBank/DDBJ whole genome shotgun (WGS) entry which is preliminary data.</text>
</comment>